<evidence type="ECO:0000256" key="1">
    <source>
        <dbReference type="ARBA" id="ARBA00010283"/>
    </source>
</evidence>
<sequence length="119" mass="13950">MPTRLCPLTEPTNKVLQENRERFSRIMTSSFSAMEVKIKDVLKTQCEQRHKLCQDYFLQFTNLNRKLTSDAYKLKKQAETLSVSIRLSFKGVHFLSIRGSNRGFLHQVWREGQHMSSGR</sequence>
<reference evidence="4" key="2">
    <citation type="submission" date="2025-09" db="UniProtKB">
        <authorList>
            <consortium name="Ensembl"/>
        </authorList>
    </citation>
    <scope>IDENTIFICATION</scope>
</reference>
<accession>A0A8C6G829</accession>
<dbReference type="InterPro" id="IPR051443">
    <property type="entry name" value="XLR/SYCP3"/>
</dbReference>
<evidence type="ECO:0000313" key="5">
    <source>
        <dbReference type="Proteomes" id="UP000694415"/>
    </source>
</evidence>
<evidence type="ECO:0000313" key="4">
    <source>
        <dbReference type="Ensembl" id="ENSMSIP00000002059.1"/>
    </source>
</evidence>
<keyword evidence="5" id="KW-1185">Reference proteome</keyword>
<keyword evidence="2" id="KW-0175">Coiled coil</keyword>
<protein>
    <recommendedName>
        <fullName evidence="3">XLR/SYCP3/FAM9 domain-containing protein</fullName>
    </recommendedName>
</protein>
<organism evidence="4 5">
    <name type="scientific">Mus spicilegus</name>
    <name type="common">Mound-building mouse</name>
    <dbReference type="NCBI Taxonomy" id="10103"/>
    <lineage>
        <taxon>Eukaryota</taxon>
        <taxon>Metazoa</taxon>
        <taxon>Chordata</taxon>
        <taxon>Craniata</taxon>
        <taxon>Vertebrata</taxon>
        <taxon>Euteleostomi</taxon>
        <taxon>Mammalia</taxon>
        <taxon>Eutheria</taxon>
        <taxon>Euarchontoglires</taxon>
        <taxon>Glires</taxon>
        <taxon>Rodentia</taxon>
        <taxon>Myomorpha</taxon>
        <taxon>Muroidea</taxon>
        <taxon>Muridae</taxon>
        <taxon>Murinae</taxon>
        <taxon>Mus</taxon>
        <taxon>Mus</taxon>
    </lineage>
</organism>
<dbReference type="PANTHER" id="PTHR19368">
    <property type="entry name" value="XLR/SCP3/FAM9"/>
    <property type="match status" value="1"/>
</dbReference>
<proteinExistence type="inferred from homology"/>
<dbReference type="AlphaFoldDB" id="A0A8C6G829"/>
<dbReference type="Proteomes" id="UP000694415">
    <property type="component" value="Unplaced"/>
</dbReference>
<dbReference type="GO" id="GO:0007286">
    <property type="term" value="P:spermatid development"/>
    <property type="evidence" value="ECO:0007669"/>
    <property type="project" value="TreeGrafter"/>
</dbReference>
<dbReference type="GO" id="GO:0000795">
    <property type="term" value="C:synaptonemal complex"/>
    <property type="evidence" value="ECO:0007669"/>
    <property type="project" value="TreeGrafter"/>
</dbReference>
<dbReference type="PANTHER" id="PTHR19368:SF3">
    <property type="entry name" value="X-LINKED LYMPHOCYTE-REGULATED PROTEIN 3A-RELATED"/>
    <property type="match status" value="1"/>
</dbReference>
<dbReference type="Pfam" id="PF04803">
    <property type="entry name" value="Cor1"/>
    <property type="match status" value="1"/>
</dbReference>
<dbReference type="GO" id="GO:0051321">
    <property type="term" value="P:meiotic cell cycle"/>
    <property type="evidence" value="ECO:0007669"/>
    <property type="project" value="TreeGrafter"/>
</dbReference>
<reference evidence="4" key="1">
    <citation type="submission" date="2025-08" db="UniProtKB">
        <authorList>
            <consortium name="Ensembl"/>
        </authorList>
    </citation>
    <scope>IDENTIFICATION</scope>
</reference>
<comment type="similarity">
    <text evidence="1">Belongs to the XLR/SYCP3 family.</text>
</comment>
<dbReference type="Ensembl" id="ENSMSIT00000002634.1">
    <property type="protein sequence ID" value="ENSMSIP00000002059.1"/>
    <property type="gene ID" value="ENSMSIG00000001966.1"/>
</dbReference>
<dbReference type="InterPro" id="IPR006888">
    <property type="entry name" value="XLR/SYCP3/FAM9_dom"/>
</dbReference>
<evidence type="ECO:0000259" key="3">
    <source>
        <dbReference type="Pfam" id="PF04803"/>
    </source>
</evidence>
<feature type="domain" description="XLR/SYCP3/FAM9" evidence="3">
    <location>
        <begin position="14"/>
        <end position="85"/>
    </location>
</feature>
<evidence type="ECO:0000256" key="2">
    <source>
        <dbReference type="ARBA" id="ARBA00023054"/>
    </source>
</evidence>
<name>A0A8C6G829_MUSSI</name>